<dbReference type="AlphaFoldDB" id="A0A1S1Z3J8"/>
<proteinExistence type="predicted"/>
<evidence type="ECO:0000313" key="2">
    <source>
        <dbReference type="Proteomes" id="UP000179797"/>
    </source>
</evidence>
<accession>A0A1S1Z3J8</accession>
<keyword evidence="2" id="KW-1185">Reference proteome</keyword>
<gene>
    <name evidence="1" type="ORF">NH26_16495</name>
</gene>
<dbReference type="EMBL" id="JRYR02000001">
    <property type="protein sequence ID" value="OHX67821.1"/>
    <property type="molecule type" value="Genomic_DNA"/>
</dbReference>
<name>A0A1S1Z3J8_FLAPC</name>
<comment type="caution">
    <text evidence="1">The sequence shown here is derived from an EMBL/GenBank/DDBJ whole genome shotgun (WGS) entry which is preliminary data.</text>
</comment>
<organism evidence="1 2">
    <name type="scientific">Flammeovirga pacifica</name>
    <dbReference type="NCBI Taxonomy" id="915059"/>
    <lineage>
        <taxon>Bacteria</taxon>
        <taxon>Pseudomonadati</taxon>
        <taxon>Bacteroidota</taxon>
        <taxon>Cytophagia</taxon>
        <taxon>Cytophagales</taxon>
        <taxon>Flammeovirgaceae</taxon>
        <taxon>Flammeovirga</taxon>
    </lineage>
</organism>
<reference evidence="1 2" key="1">
    <citation type="journal article" date="2012" name="Int. J. Syst. Evol. Microbiol.">
        <title>Flammeovirga pacifica sp. nov., isolated from deep-sea sediment.</title>
        <authorList>
            <person name="Xu H."/>
            <person name="Fu Y."/>
            <person name="Yang N."/>
            <person name="Ding Z."/>
            <person name="Lai Q."/>
            <person name="Zeng R."/>
        </authorList>
    </citation>
    <scope>NUCLEOTIDE SEQUENCE [LARGE SCALE GENOMIC DNA]</scope>
    <source>
        <strain evidence="2">DSM 24597 / LMG 26175 / WPAGA1</strain>
    </source>
</reference>
<protein>
    <submittedName>
        <fullName evidence="1">Uncharacterized protein</fullName>
    </submittedName>
</protein>
<evidence type="ECO:0000313" key="1">
    <source>
        <dbReference type="EMBL" id="OHX67821.1"/>
    </source>
</evidence>
<sequence length="62" mass="7299">MIIKIALFIIGGIKDIYLINEDRKNMGEVIFFVVLRLIKYHYKKRLSSFPESLDAFNYLLSS</sequence>
<dbReference type="Proteomes" id="UP000179797">
    <property type="component" value="Unassembled WGS sequence"/>
</dbReference>